<proteinExistence type="predicted"/>
<protein>
    <recommendedName>
        <fullName evidence="4">Lipoprotein</fullName>
    </recommendedName>
</protein>
<gene>
    <name evidence="2" type="ORF">ACZ11_08720</name>
</gene>
<evidence type="ECO:0000256" key="1">
    <source>
        <dbReference type="SAM" id="SignalP"/>
    </source>
</evidence>
<reference evidence="3" key="1">
    <citation type="submission" date="2015-07" db="EMBL/GenBank/DDBJ databases">
        <authorList>
            <person name="Liu B."/>
            <person name="Wang J."/>
            <person name="Zhu Y."/>
            <person name="Liu G."/>
            <person name="Chen Q."/>
            <person name="Lan J."/>
            <person name="Che J."/>
            <person name="Ge C."/>
            <person name="Shi H."/>
            <person name="Pan Z."/>
            <person name="Liu X."/>
        </authorList>
    </citation>
    <scope>NUCLEOTIDE SEQUENCE [LARGE SCALE GENOMIC DNA]</scope>
    <source>
        <strain evidence="3">DSM 23493</strain>
    </source>
</reference>
<evidence type="ECO:0000313" key="2">
    <source>
        <dbReference type="EMBL" id="KMY32222.1"/>
    </source>
</evidence>
<dbReference type="AlphaFoldDB" id="A0A0K9FD97"/>
<comment type="caution">
    <text evidence="2">The sequence shown here is derived from an EMBL/GenBank/DDBJ whole genome shotgun (WGS) entry which is preliminary data.</text>
</comment>
<dbReference type="PROSITE" id="PS51257">
    <property type="entry name" value="PROKAR_LIPOPROTEIN"/>
    <property type="match status" value="1"/>
</dbReference>
<evidence type="ECO:0008006" key="4">
    <source>
        <dbReference type="Google" id="ProtNLM"/>
    </source>
</evidence>
<dbReference type="Proteomes" id="UP000037326">
    <property type="component" value="Unassembled WGS sequence"/>
</dbReference>
<feature type="signal peptide" evidence="1">
    <location>
        <begin position="1"/>
        <end position="21"/>
    </location>
</feature>
<dbReference type="EMBL" id="LFXJ01000005">
    <property type="protein sequence ID" value="KMY32222.1"/>
    <property type="molecule type" value="Genomic_DNA"/>
</dbReference>
<dbReference type="PATRIC" id="fig|582475.4.peg.1287"/>
<keyword evidence="1" id="KW-0732">Signal</keyword>
<dbReference type="RefSeq" id="WP_049665355.1">
    <property type="nucleotide sequence ID" value="NZ_LFXJ01000005.1"/>
</dbReference>
<dbReference type="GeneID" id="96598339"/>
<name>A0A0K9FD97_9BACI</name>
<organism evidence="2 3">
    <name type="scientific">Lysinibacillus xylanilyticus</name>
    <dbReference type="NCBI Taxonomy" id="582475"/>
    <lineage>
        <taxon>Bacteria</taxon>
        <taxon>Bacillati</taxon>
        <taxon>Bacillota</taxon>
        <taxon>Bacilli</taxon>
        <taxon>Bacillales</taxon>
        <taxon>Bacillaceae</taxon>
        <taxon>Lysinibacillus</taxon>
    </lineage>
</organism>
<dbReference type="OrthoDB" id="2970492at2"/>
<sequence length="139" mass="15621">MRRILFLSITVLLLLILSACAGTPEPNNENMIINIKNNANFDIYGVEVNILEYSPTGINADGSKIKKRDSLSFEFLAEDIELDGETTMEVSILINNNTKNNDNLIPINKKTTIELDNNKELFFEITGDSIEEADLKRVN</sequence>
<feature type="chain" id="PRO_5030010011" description="Lipoprotein" evidence="1">
    <location>
        <begin position="22"/>
        <end position="139"/>
    </location>
</feature>
<accession>A0A0K9FD97</accession>
<evidence type="ECO:0000313" key="3">
    <source>
        <dbReference type="Proteomes" id="UP000037326"/>
    </source>
</evidence>